<dbReference type="GO" id="GO:0019005">
    <property type="term" value="C:SCF ubiquitin ligase complex"/>
    <property type="evidence" value="ECO:0007669"/>
    <property type="project" value="InterPro"/>
</dbReference>
<dbReference type="Gene3D" id="1.20.1280.50">
    <property type="match status" value="1"/>
</dbReference>
<dbReference type="Proteomes" id="UP000631114">
    <property type="component" value="Unassembled WGS sequence"/>
</dbReference>
<dbReference type="InterPro" id="IPR001810">
    <property type="entry name" value="F-box_dom"/>
</dbReference>
<evidence type="ECO:0000259" key="1">
    <source>
        <dbReference type="Pfam" id="PF12937"/>
    </source>
</evidence>
<sequence length="152" mass="17261">MSRAGPREKKKKHNIQFCINDHPDILIEILQRLDDRSLSVAACVCRLWCSISRNDSLWESLCFSHVSPPPSNVRPVVLALGGYRRLYMVCLRPVLTRLSRPSLELDRVGGVWSRNEVQLSLSLFSVDYYERLGGRLGEASSLMFLCKPVNVS</sequence>
<dbReference type="EMBL" id="JADFTS010000009">
    <property type="protein sequence ID" value="KAF9587932.1"/>
    <property type="molecule type" value="Genomic_DNA"/>
</dbReference>
<dbReference type="Pfam" id="PF12937">
    <property type="entry name" value="F-box-like"/>
    <property type="match status" value="1"/>
</dbReference>
<reference evidence="2 3" key="1">
    <citation type="submission" date="2020-10" db="EMBL/GenBank/DDBJ databases">
        <title>The Coptis chinensis genome and diversification of protoberbering-type alkaloids.</title>
        <authorList>
            <person name="Wang B."/>
            <person name="Shu S."/>
            <person name="Song C."/>
            <person name="Liu Y."/>
        </authorList>
    </citation>
    <scope>NUCLEOTIDE SEQUENCE [LARGE SCALE GENOMIC DNA]</scope>
    <source>
        <strain evidence="2">HL-2020</strain>
        <tissue evidence="2">Leaf</tissue>
    </source>
</reference>
<keyword evidence="3" id="KW-1185">Reference proteome</keyword>
<comment type="caution">
    <text evidence="2">The sequence shown here is derived from an EMBL/GenBank/DDBJ whole genome shotgun (WGS) entry which is preliminary data.</text>
</comment>
<dbReference type="InterPro" id="IPR036047">
    <property type="entry name" value="F-box-like_dom_sf"/>
</dbReference>
<gene>
    <name evidence="2" type="ORF">IFM89_006186</name>
</gene>
<feature type="domain" description="F-box" evidence="1">
    <location>
        <begin position="23"/>
        <end position="64"/>
    </location>
</feature>
<dbReference type="OrthoDB" id="2095648at2759"/>
<accession>A0A835LCZ5</accession>
<protein>
    <recommendedName>
        <fullName evidence="1">F-box domain-containing protein</fullName>
    </recommendedName>
</protein>
<evidence type="ECO:0000313" key="3">
    <source>
        <dbReference type="Proteomes" id="UP000631114"/>
    </source>
</evidence>
<name>A0A835LCZ5_9MAGN</name>
<proteinExistence type="predicted"/>
<dbReference type="InterPro" id="IPR044184">
    <property type="entry name" value="SNE/GID2"/>
</dbReference>
<organism evidence="2 3">
    <name type="scientific">Coptis chinensis</name>
    <dbReference type="NCBI Taxonomy" id="261450"/>
    <lineage>
        <taxon>Eukaryota</taxon>
        <taxon>Viridiplantae</taxon>
        <taxon>Streptophyta</taxon>
        <taxon>Embryophyta</taxon>
        <taxon>Tracheophyta</taxon>
        <taxon>Spermatophyta</taxon>
        <taxon>Magnoliopsida</taxon>
        <taxon>Ranunculales</taxon>
        <taxon>Ranunculaceae</taxon>
        <taxon>Coptidoideae</taxon>
        <taxon>Coptis</taxon>
    </lineage>
</organism>
<dbReference type="GO" id="GO:0009740">
    <property type="term" value="P:gibberellic acid mediated signaling pathway"/>
    <property type="evidence" value="ECO:0007669"/>
    <property type="project" value="TreeGrafter"/>
</dbReference>
<dbReference type="AlphaFoldDB" id="A0A835LCZ5"/>
<dbReference type="PANTHER" id="PTHR47750">
    <property type="entry name" value="F-BOX PROTEIN SNE"/>
    <property type="match status" value="1"/>
</dbReference>
<evidence type="ECO:0000313" key="2">
    <source>
        <dbReference type="EMBL" id="KAF9587932.1"/>
    </source>
</evidence>
<dbReference type="SUPFAM" id="SSF81383">
    <property type="entry name" value="F-box domain"/>
    <property type="match status" value="1"/>
</dbReference>
<dbReference type="GO" id="GO:0009937">
    <property type="term" value="P:regulation of gibberellic acid mediated signaling pathway"/>
    <property type="evidence" value="ECO:0007669"/>
    <property type="project" value="InterPro"/>
</dbReference>
<dbReference type="PANTHER" id="PTHR47750:SF1">
    <property type="entry name" value="F-BOX PROTEIN SNE"/>
    <property type="match status" value="1"/>
</dbReference>